<dbReference type="RefSeq" id="WP_271927463.1">
    <property type="nucleotide sequence ID" value="NZ_JAQNDO010000001.1"/>
</dbReference>
<dbReference type="PROSITE" id="PS50234">
    <property type="entry name" value="VWFA"/>
    <property type="match status" value="1"/>
</dbReference>
<dbReference type="Proteomes" id="UP001221411">
    <property type="component" value="Unassembled WGS sequence"/>
</dbReference>
<dbReference type="InterPro" id="IPR036465">
    <property type="entry name" value="vWFA_dom_sf"/>
</dbReference>
<dbReference type="SMART" id="SM00327">
    <property type="entry name" value="VWA"/>
    <property type="match status" value="1"/>
</dbReference>
<sequence length="395" mass="40041">MDTRALRSARGIVASFVLLGAWGVASSIGGCGSTSDDALPPRPPRPAADAGGEGGFDGGGGGPPAPDAGGYCGNEVHQAIVDAPNLYFVLDASGSMNAPAPGGTRYDAVRAAVVGLVRKLGPLVKVGVAILPAQGSNQDQCAAGKQVFPVTQGDPITGEDGPTTTGIRLTTATNPVGGTPISPTLEALTPTLLALQGKTYVILATDGGPNCNESASCEIEDCQPNVEGDEACLSMGTNCCAPGQLWGPTFCVDEPATVAAIEALRAGGIEVFVVGIPGSEAYAGVLDAMAIAGGSTKDTAPFYYPVSELGSLGGVLAEIAAVAVTCEFEIVDPPDEEGMTNVYLDDEVLPYNDPDGWIWKPPSSVRLLGKACERLQGGQVKQVQIVSGCPTEVPK</sequence>
<reference evidence="3 4" key="1">
    <citation type="submission" date="2022-11" db="EMBL/GenBank/DDBJ databases">
        <title>Minimal conservation of predation-associated metabolite biosynthetic gene clusters underscores biosynthetic potential of Myxococcota including descriptions for ten novel species: Archangium lansinium sp. nov., Myxococcus landrumus sp. nov., Nannocystis bai.</title>
        <authorList>
            <person name="Ahearne A."/>
            <person name="Stevens C."/>
            <person name="Dowd S."/>
        </authorList>
    </citation>
    <scope>NUCLEOTIDE SEQUENCE [LARGE SCALE GENOMIC DNA]</scope>
    <source>
        <strain evidence="3 4">RJM3</strain>
    </source>
</reference>
<feature type="compositionally biased region" description="Gly residues" evidence="1">
    <location>
        <begin position="51"/>
        <end position="62"/>
    </location>
</feature>
<accession>A0ABT5F5U0</accession>
<dbReference type="InterPro" id="IPR002035">
    <property type="entry name" value="VWF_A"/>
</dbReference>
<feature type="domain" description="VWFA" evidence="2">
    <location>
        <begin position="85"/>
        <end position="319"/>
    </location>
</feature>
<protein>
    <submittedName>
        <fullName evidence="3">VWA domain-containing protein</fullName>
    </submittedName>
</protein>
<dbReference type="CDD" id="cd00198">
    <property type="entry name" value="vWFA"/>
    <property type="match status" value="1"/>
</dbReference>
<dbReference type="EMBL" id="JAQNDO010000001">
    <property type="protein sequence ID" value="MDC0748497.1"/>
    <property type="molecule type" value="Genomic_DNA"/>
</dbReference>
<gene>
    <name evidence="3" type="ORF">POL67_44635</name>
</gene>
<proteinExistence type="predicted"/>
<evidence type="ECO:0000313" key="3">
    <source>
        <dbReference type="EMBL" id="MDC0748497.1"/>
    </source>
</evidence>
<dbReference type="PROSITE" id="PS51257">
    <property type="entry name" value="PROKAR_LIPOPROTEIN"/>
    <property type="match status" value="1"/>
</dbReference>
<keyword evidence="4" id="KW-1185">Reference proteome</keyword>
<evidence type="ECO:0000313" key="4">
    <source>
        <dbReference type="Proteomes" id="UP001221411"/>
    </source>
</evidence>
<organism evidence="3 4">
    <name type="scientific">Polyangium mundeleinium</name>
    <dbReference type="NCBI Taxonomy" id="2995306"/>
    <lineage>
        <taxon>Bacteria</taxon>
        <taxon>Pseudomonadati</taxon>
        <taxon>Myxococcota</taxon>
        <taxon>Polyangia</taxon>
        <taxon>Polyangiales</taxon>
        <taxon>Polyangiaceae</taxon>
        <taxon>Polyangium</taxon>
    </lineage>
</organism>
<comment type="caution">
    <text evidence="3">The sequence shown here is derived from an EMBL/GenBank/DDBJ whole genome shotgun (WGS) entry which is preliminary data.</text>
</comment>
<dbReference type="Gene3D" id="3.40.50.410">
    <property type="entry name" value="von Willebrand factor, type A domain"/>
    <property type="match status" value="1"/>
</dbReference>
<feature type="region of interest" description="Disordered" evidence="1">
    <location>
        <begin position="33"/>
        <end position="70"/>
    </location>
</feature>
<name>A0ABT5F5U0_9BACT</name>
<dbReference type="SUPFAM" id="SSF53300">
    <property type="entry name" value="vWA-like"/>
    <property type="match status" value="1"/>
</dbReference>
<evidence type="ECO:0000256" key="1">
    <source>
        <dbReference type="SAM" id="MobiDB-lite"/>
    </source>
</evidence>
<evidence type="ECO:0000259" key="2">
    <source>
        <dbReference type="PROSITE" id="PS50234"/>
    </source>
</evidence>